<dbReference type="GO" id="GO:0009986">
    <property type="term" value="C:cell surface"/>
    <property type="evidence" value="ECO:0007669"/>
    <property type="project" value="UniProtKB-SubCell"/>
</dbReference>
<dbReference type="SUPFAM" id="SSF54523">
    <property type="entry name" value="Pili subunits"/>
    <property type="match status" value="1"/>
</dbReference>
<evidence type="ECO:0000256" key="2">
    <source>
        <dbReference type="ARBA" id="ARBA00023287"/>
    </source>
</evidence>
<dbReference type="GO" id="GO:0030420">
    <property type="term" value="P:establishment of competence for transformation"/>
    <property type="evidence" value="ECO:0007669"/>
    <property type="project" value="UniProtKB-KW"/>
</dbReference>
<name>A0A1I0GMU4_9BACI</name>
<reference evidence="5" key="1">
    <citation type="submission" date="2016-10" db="EMBL/GenBank/DDBJ databases">
        <authorList>
            <person name="Varghese N."/>
            <person name="Submissions S."/>
        </authorList>
    </citation>
    <scope>NUCLEOTIDE SEQUENCE [LARGE SCALE GENOMIC DNA]</scope>
    <source>
        <strain evidence="5">CGMCC 1.3566</strain>
    </source>
</reference>
<sequence>MKLPIKPHNQEGITLVELLVTLALLTIVSTIIISLITNSHNNMQSIYSKNQARTHANQILYQLTDIHQTRKVYTFPIEEKDSFTLTDGNGMKAEVPIPGYAYQVTSIKDVNGNTLPSNSGRIRIDLTNPNHLTIHIKLKISPIESGDYRFVEIDTSISRLSIANKGGGET</sequence>
<dbReference type="STRING" id="237682.SAMN05421676_10778"/>
<dbReference type="EMBL" id="FOHJ01000007">
    <property type="protein sequence ID" value="SET72341.1"/>
    <property type="molecule type" value="Genomic_DNA"/>
</dbReference>
<keyword evidence="2" id="KW-0178">Competence</keyword>
<dbReference type="PROSITE" id="PS00409">
    <property type="entry name" value="PROKAR_NTER_METHYL"/>
    <property type="match status" value="1"/>
</dbReference>
<accession>A0A1I0GMU4</accession>
<evidence type="ECO:0000313" key="5">
    <source>
        <dbReference type="Proteomes" id="UP000199095"/>
    </source>
</evidence>
<comment type="subcellular location">
    <subcellularLocation>
        <location evidence="1">Cell surface</location>
    </subcellularLocation>
</comment>
<organism evidence="4 5">
    <name type="scientific">Salinibacillus kushneri</name>
    <dbReference type="NCBI Taxonomy" id="237682"/>
    <lineage>
        <taxon>Bacteria</taxon>
        <taxon>Bacillati</taxon>
        <taxon>Bacillota</taxon>
        <taxon>Bacilli</taxon>
        <taxon>Bacillales</taxon>
        <taxon>Bacillaceae</taxon>
        <taxon>Salinibacillus</taxon>
    </lineage>
</organism>
<keyword evidence="5" id="KW-1185">Reference proteome</keyword>
<dbReference type="RefSeq" id="WP_093135667.1">
    <property type="nucleotide sequence ID" value="NZ_FOHJ01000007.1"/>
</dbReference>
<keyword evidence="3" id="KW-1133">Transmembrane helix</keyword>
<evidence type="ECO:0000313" key="4">
    <source>
        <dbReference type="EMBL" id="SET72341.1"/>
    </source>
</evidence>
<keyword evidence="3" id="KW-0472">Membrane</keyword>
<evidence type="ECO:0000256" key="1">
    <source>
        <dbReference type="ARBA" id="ARBA00004241"/>
    </source>
</evidence>
<protein>
    <submittedName>
        <fullName evidence="4">Type IV pilin N-term methylation site GFxxxE</fullName>
    </submittedName>
</protein>
<proteinExistence type="predicted"/>
<dbReference type="AlphaFoldDB" id="A0A1I0GMU4"/>
<keyword evidence="3" id="KW-0812">Transmembrane</keyword>
<feature type="transmembrane region" description="Helical" evidence="3">
    <location>
        <begin position="12"/>
        <end position="36"/>
    </location>
</feature>
<gene>
    <name evidence="4" type="ORF">SAMN05421676_10778</name>
</gene>
<dbReference type="Proteomes" id="UP000199095">
    <property type="component" value="Unassembled WGS sequence"/>
</dbReference>
<dbReference type="InterPro" id="IPR045584">
    <property type="entry name" value="Pilin-like"/>
</dbReference>
<dbReference type="Pfam" id="PF07963">
    <property type="entry name" value="N_methyl"/>
    <property type="match status" value="1"/>
</dbReference>
<dbReference type="InterPro" id="IPR012902">
    <property type="entry name" value="N_methyl_site"/>
</dbReference>
<evidence type="ECO:0000256" key="3">
    <source>
        <dbReference type="SAM" id="Phobius"/>
    </source>
</evidence>